<dbReference type="RefSeq" id="WP_177170573.1">
    <property type="nucleotide sequence ID" value="NZ_FNYW01000053.1"/>
</dbReference>
<gene>
    <name evidence="2" type="ORF">SAMN04488113_1532</name>
</gene>
<evidence type="ECO:0000256" key="1">
    <source>
        <dbReference type="SAM" id="MobiDB-lite"/>
    </source>
</evidence>
<feature type="region of interest" description="Disordered" evidence="1">
    <location>
        <begin position="16"/>
        <end position="62"/>
    </location>
</feature>
<dbReference type="STRING" id="1130080.SAMN04488113_1532"/>
<keyword evidence="3" id="KW-1185">Reference proteome</keyword>
<protein>
    <submittedName>
        <fullName evidence="2">Uncharacterized protein</fullName>
    </submittedName>
</protein>
<dbReference type="EMBL" id="FNYW01000053">
    <property type="protein sequence ID" value="SEJ02991.1"/>
    <property type="molecule type" value="Genomic_DNA"/>
</dbReference>
<name>A0A1H6VEI9_9LACT</name>
<organism evidence="2 3">
    <name type="scientific">Alkalibacterium gilvum</name>
    <dbReference type="NCBI Taxonomy" id="1130080"/>
    <lineage>
        <taxon>Bacteria</taxon>
        <taxon>Bacillati</taxon>
        <taxon>Bacillota</taxon>
        <taxon>Bacilli</taxon>
        <taxon>Lactobacillales</taxon>
        <taxon>Carnobacteriaceae</taxon>
        <taxon>Alkalibacterium</taxon>
    </lineage>
</organism>
<accession>A0A1H6VEI9</accession>
<evidence type="ECO:0000313" key="3">
    <source>
        <dbReference type="Proteomes" id="UP000198564"/>
    </source>
</evidence>
<proteinExistence type="predicted"/>
<dbReference type="AlphaFoldDB" id="A0A1H6VEI9"/>
<evidence type="ECO:0000313" key="2">
    <source>
        <dbReference type="EMBL" id="SEJ02991.1"/>
    </source>
</evidence>
<dbReference type="Proteomes" id="UP000198564">
    <property type="component" value="Unassembled WGS sequence"/>
</dbReference>
<sequence>MDFQPIIDWYLKQTGKTLEGGTDGVSGASASDHAEESDAVSGASVREENEVMDAVSGASVKG</sequence>
<reference evidence="3" key="1">
    <citation type="submission" date="2016-10" db="EMBL/GenBank/DDBJ databases">
        <authorList>
            <person name="Varghese N."/>
            <person name="Submissions S."/>
        </authorList>
    </citation>
    <scope>NUCLEOTIDE SEQUENCE [LARGE SCALE GENOMIC DNA]</scope>
    <source>
        <strain evidence="3">DSM 25751</strain>
    </source>
</reference>